<dbReference type="PANTHER" id="PTHR35395">
    <property type="entry name" value="DUF6536 DOMAIN-CONTAINING PROTEIN"/>
    <property type="match status" value="1"/>
</dbReference>
<keyword evidence="2" id="KW-0472">Membrane</keyword>
<name>A0ABR1URG0_9PEZI</name>
<dbReference type="Proteomes" id="UP001446871">
    <property type="component" value="Unassembled WGS sequence"/>
</dbReference>
<protein>
    <recommendedName>
        <fullName evidence="3">DUF6536 domain-containing protein</fullName>
    </recommendedName>
</protein>
<dbReference type="InterPro" id="IPR046623">
    <property type="entry name" value="DUF6536"/>
</dbReference>
<feature type="transmembrane region" description="Helical" evidence="2">
    <location>
        <begin position="690"/>
        <end position="712"/>
    </location>
</feature>
<feature type="transmembrane region" description="Helical" evidence="2">
    <location>
        <begin position="733"/>
        <end position="757"/>
    </location>
</feature>
<evidence type="ECO:0000256" key="2">
    <source>
        <dbReference type="SAM" id="Phobius"/>
    </source>
</evidence>
<evidence type="ECO:0000256" key="1">
    <source>
        <dbReference type="SAM" id="MobiDB-lite"/>
    </source>
</evidence>
<evidence type="ECO:0000313" key="5">
    <source>
        <dbReference type="Proteomes" id="UP001446871"/>
    </source>
</evidence>
<feature type="domain" description="DUF6536" evidence="3">
    <location>
        <begin position="129"/>
        <end position="298"/>
    </location>
</feature>
<evidence type="ECO:0000259" key="3">
    <source>
        <dbReference type="Pfam" id="PF20163"/>
    </source>
</evidence>
<feature type="transmembrane region" description="Helical" evidence="2">
    <location>
        <begin position="239"/>
        <end position="257"/>
    </location>
</feature>
<feature type="transmembrane region" description="Helical" evidence="2">
    <location>
        <begin position="559"/>
        <end position="579"/>
    </location>
</feature>
<keyword evidence="2" id="KW-0812">Transmembrane</keyword>
<comment type="caution">
    <text evidence="4">The sequence shown here is derived from an EMBL/GenBank/DDBJ whole genome shotgun (WGS) entry which is preliminary data.</text>
</comment>
<evidence type="ECO:0000313" key="4">
    <source>
        <dbReference type="EMBL" id="KAK8060635.1"/>
    </source>
</evidence>
<organism evidence="4 5">
    <name type="scientific">Apiospora saccharicola</name>
    <dbReference type="NCBI Taxonomy" id="335842"/>
    <lineage>
        <taxon>Eukaryota</taxon>
        <taxon>Fungi</taxon>
        <taxon>Dikarya</taxon>
        <taxon>Ascomycota</taxon>
        <taxon>Pezizomycotina</taxon>
        <taxon>Sordariomycetes</taxon>
        <taxon>Xylariomycetidae</taxon>
        <taxon>Amphisphaeriales</taxon>
        <taxon>Apiosporaceae</taxon>
        <taxon>Apiospora</taxon>
    </lineage>
</organism>
<feature type="transmembrane region" description="Helical" evidence="2">
    <location>
        <begin position="131"/>
        <end position="152"/>
    </location>
</feature>
<feature type="region of interest" description="Disordered" evidence="1">
    <location>
        <begin position="1"/>
        <end position="26"/>
    </location>
</feature>
<keyword evidence="2" id="KW-1133">Transmembrane helix</keyword>
<feature type="transmembrane region" description="Helical" evidence="2">
    <location>
        <begin position="464"/>
        <end position="485"/>
    </location>
</feature>
<sequence>MDDLSSADSLTEARSPETTMEGDHGTQASLLVSDIGITPVCQYESARRLLEIDRASAGAGELRYDQEAPRISMDRDEDGQEEAKRLLATPDSEMPEYANKQRLSKFIPELDPDHKRAKTFRVRRSKRTTMIVTQSLIAVVVMAVNTGILIWLPRVWPLESRGIGTIKYGNCMDIRILNATLHVGLNIASSLLLGAGNYCMQILAAPSRLEICQAHAKGASLDIGVPSMRNFLYIRPGRLFLWLSIMLCSTVLHLMSVPDFLFEDRYANCHDPSSWNSAIFISLPVAAVPRAVATNDFRSAADNWTTSDPLGHYDWWQKSHYGWWETKSPALFREELGNRSAIYALQSELPDMIRLGPQECAQRNIDPLKATGSVIVVARDTASTQNNGSSLIDGWVSGWQAWADSHTWVCNAQYRGNWYCDADFAATFGDNWKVLAGPNTVSVDHCLVGPEADNDERCGLHYNAYIMGIVCVFTFLIVVLIWVVLFQHVNTKKPDHGRSKVTLVTVGDAISNFLAWPEDTEDTVRKPKSTKSRRKFAELVKSEWEVMPHISWFKAVSNWTWAVSLCFFALGFAITIYMLNNGIKILRHAGVDMGPSGIWKHPMRVNPIAVDSGTGSDRSLRYFMGCIFKANWLQLMISFLYLFYNNILTRQLVTDEFLRYLRDDGKKPLRVSSPVGMQRSTYFLSLPWKYSGPLMLTMIVFHTLISQSLFLIQTSAFGPGRDGTRLPDLDFTATAFSIPAAVAAISLGFLLVLGIILHSVLRHWSDIPRDFHRLSYNSSALNVLCQRPLEDGDAHLFPVRLGVVGQKNPSDENQTPRIIFSTNTTLGKLPPAGLSCWGPGSEQTNPVKSHRLKWSEFIRSSRSRDA</sequence>
<gene>
    <name evidence="4" type="ORF">PG996_010565</name>
</gene>
<feature type="transmembrane region" description="Helical" evidence="2">
    <location>
        <begin position="622"/>
        <end position="644"/>
    </location>
</feature>
<dbReference type="EMBL" id="JAQQWM010000006">
    <property type="protein sequence ID" value="KAK8060635.1"/>
    <property type="molecule type" value="Genomic_DNA"/>
</dbReference>
<reference evidence="4 5" key="1">
    <citation type="submission" date="2023-01" db="EMBL/GenBank/DDBJ databases">
        <title>Analysis of 21 Apiospora genomes using comparative genomics revels a genus with tremendous synthesis potential of carbohydrate active enzymes and secondary metabolites.</title>
        <authorList>
            <person name="Sorensen T."/>
        </authorList>
    </citation>
    <scope>NUCLEOTIDE SEQUENCE [LARGE SCALE GENOMIC DNA]</scope>
    <source>
        <strain evidence="4 5">CBS 83171</strain>
    </source>
</reference>
<dbReference type="Pfam" id="PF20163">
    <property type="entry name" value="DUF6536"/>
    <property type="match status" value="1"/>
</dbReference>
<keyword evidence="5" id="KW-1185">Reference proteome</keyword>
<proteinExistence type="predicted"/>
<accession>A0ABR1URG0</accession>
<dbReference type="PANTHER" id="PTHR35395:SF1">
    <property type="entry name" value="DUF6536 DOMAIN-CONTAINING PROTEIN"/>
    <property type="match status" value="1"/>
</dbReference>